<name>K6XFC0_9MICO</name>
<dbReference type="GO" id="GO:0005886">
    <property type="term" value="C:plasma membrane"/>
    <property type="evidence" value="ECO:0007669"/>
    <property type="project" value="UniProtKB-SubCell"/>
</dbReference>
<evidence type="ECO:0000256" key="1">
    <source>
        <dbReference type="ARBA" id="ARBA00004651"/>
    </source>
</evidence>
<dbReference type="InterPro" id="IPR051258">
    <property type="entry name" value="Diverse_Substrate_Transporter"/>
</dbReference>
<accession>K6XFC0</accession>
<feature type="transmembrane region" description="Helical" evidence="8">
    <location>
        <begin position="208"/>
        <end position="231"/>
    </location>
</feature>
<dbReference type="PANTHER" id="PTHR42920">
    <property type="entry name" value="OS03G0707200 PROTEIN-RELATED"/>
    <property type="match status" value="1"/>
</dbReference>
<dbReference type="eggNOG" id="COG0697">
    <property type="taxonomic scope" value="Bacteria"/>
</dbReference>
<organism evidence="10 11">
    <name type="scientific">Kineosphaera limosa NBRC 100340</name>
    <dbReference type="NCBI Taxonomy" id="1184609"/>
    <lineage>
        <taxon>Bacteria</taxon>
        <taxon>Bacillati</taxon>
        <taxon>Actinomycetota</taxon>
        <taxon>Actinomycetes</taxon>
        <taxon>Micrococcales</taxon>
        <taxon>Dermatophilaceae</taxon>
        <taxon>Kineosphaera</taxon>
    </lineage>
</organism>
<reference evidence="10 11" key="1">
    <citation type="submission" date="2012-08" db="EMBL/GenBank/DDBJ databases">
        <title>Whole genome shotgun sequence of Kineosphaera limosa NBRC 100340.</title>
        <authorList>
            <person name="Yoshida I."/>
            <person name="Isaki S."/>
            <person name="Hosoyama A."/>
            <person name="Tsuchikane K."/>
            <person name="Katsumata H."/>
            <person name="Ando Y."/>
            <person name="Ohji S."/>
            <person name="Hamada M."/>
            <person name="Tamura T."/>
            <person name="Yamazoe A."/>
            <person name="Yamazaki S."/>
            <person name="Fujita N."/>
        </authorList>
    </citation>
    <scope>NUCLEOTIDE SEQUENCE [LARGE SCALE GENOMIC DNA]</scope>
    <source>
        <strain evidence="10 11">NBRC 100340</strain>
    </source>
</reference>
<evidence type="ECO:0000313" key="11">
    <source>
        <dbReference type="Proteomes" id="UP000008366"/>
    </source>
</evidence>
<protein>
    <recommendedName>
        <fullName evidence="9">EamA domain-containing protein</fullName>
    </recommendedName>
</protein>
<evidence type="ECO:0000256" key="5">
    <source>
        <dbReference type="ARBA" id="ARBA00022989"/>
    </source>
</evidence>
<feature type="region of interest" description="Disordered" evidence="7">
    <location>
        <begin position="289"/>
        <end position="355"/>
    </location>
</feature>
<gene>
    <name evidence="10" type="ORF">KILIM_073_00190</name>
</gene>
<evidence type="ECO:0000256" key="3">
    <source>
        <dbReference type="ARBA" id="ARBA00022475"/>
    </source>
</evidence>
<comment type="subcellular location">
    <subcellularLocation>
        <location evidence="1">Cell membrane</location>
        <topology evidence="1">Multi-pass membrane protein</topology>
    </subcellularLocation>
</comment>
<feature type="transmembrane region" description="Helical" evidence="8">
    <location>
        <begin position="75"/>
        <end position="94"/>
    </location>
</feature>
<evidence type="ECO:0000259" key="9">
    <source>
        <dbReference type="Pfam" id="PF00892"/>
    </source>
</evidence>
<dbReference type="SUPFAM" id="SSF103481">
    <property type="entry name" value="Multidrug resistance efflux transporter EmrE"/>
    <property type="match status" value="2"/>
</dbReference>
<evidence type="ECO:0000256" key="2">
    <source>
        <dbReference type="ARBA" id="ARBA00007362"/>
    </source>
</evidence>
<dbReference type="Proteomes" id="UP000008366">
    <property type="component" value="Unassembled WGS sequence"/>
</dbReference>
<dbReference type="InterPro" id="IPR000620">
    <property type="entry name" value="EamA_dom"/>
</dbReference>
<dbReference type="STRING" id="1184609.KILIM_073_00190"/>
<evidence type="ECO:0000256" key="8">
    <source>
        <dbReference type="SAM" id="Phobius"/>
    </source>
</evidence>
<proteinExistence type="inferred from homology"/>
<keyword evidence="3" id="KW-1003">Cell membrane</keyword>
<feature type="compositionally biased region" description="Basic residues" evidence="7">
    <location>
        <begin position="334"/>
        <end position="355"/>
    </location>
</feature>
<dbReference type="EMBL" id="BAHD01000073">
    <property type="protein sequence ID" value="GAB97539.1"/>
    <property type="molecule type" value="Genomic_DNA"/>
</dbReference>
<feature type="transmembrane region" description="Helical" evidence="8">
    <location>
        <begin position="128"/>
        <end position="147"/>
    </location>
</feature>
<keyword evidence="11" id="KW-1185">Reference proteome</keyword>
<dbReference type="Pfam" id="PF00892">
    <property type="entry name" value="EamA"/>
    <property type="match status" value="2"/>
</dbReference>
<feature type="transmembrane region" description="Helical" evidence="8">
    <location>
        <begin position="100"/>
        <end position="121"/>
    </location>
</feature>
<feature type="transmembrane region" description="Helical" evidence="8">
    <location>
        <begin position="266"/>
        <end position="283"/>
    </location>
</feature>
<dbReference type="PANTHER" id="PTHR42920:SF11">
    <property type="entry name" value="INNER MEMBRANE PROTEIN YTFF"/>
    <property type="match status" value="1"/>
</dbReference>
<comment type="caution">
    <text evidence="10">The sequence shown here is derived from an EMBL/GenBank/DDBJ whole genome shotgun (WGS) entry which is preliminary data.</text>
</comment>
<evidence type="ECO:0000256" key="4">
    <source>
        <dbReference type="ARBA" id="ARBA00022692"/>
    </source>
</evidence>
<keyword evidence="5 8" id="KW-1133">Transmembrane helix</keyword>
<feature type="transmembrane region" description="Helical" evidence="8">
    <location>
        <begin position="243"/>
        <end position="260"/>
    </location>
</feature>
<dbReference type="AlphaFoldDB" id="K6XFC0"/>
<feature type="transmembrane region" description="Helical" evidence="8">
    <location>
        <begin position="43"/>
        <end position="63"/>
    </location>
</feature>
<feature type="domain" description="EamA" evidence="9">
    <location>
        <begin position="153"/>
        <end position="283"/>
    </location>
</feature>
<keyword evidence="4 8" id="KW-0812">Transmembrane</keyword>
<evidence type="ECO:0000256" key="7">
    <source>
        <dbReference type="SAM" id="MobiDB-lite"/>
    </source>
</evidence>
<keyword evidence="6 8" id="KW-0472">Membrane</keyword>
<sequence>MPATGSAPPVSRGFVLCAVAAVLFGVSAPLASRLAGELGPFTLAGALYVGAAIACAPFARTPLSAGAWRRGARPLAVAVVLGGAVGPLLLAMGLGRTPAATASLLLNLELVFTTLLAGWLFREYIGPRIAAGTALVVVASVVLGWSGDPELRWGALLLAGACLCWAVDNCVTAELDAFTPAQITLVKGVVAGGGNLAIGLLVEGGPSVLALMFAMVVGAFGYGASITLWIAGARDLGAARGQLVFATAPFVGALLAWTVLREPATTRELVALAIAVAGIAFVVRSGHEHAHTHEPLTHRHRHHHGDDHHDHPHGEGAATPGSALGSHEHEHTHAPVKHVHPHLPDLHHRHLHRHR</sequence>
<feature type="compositionally biased region" description="Basic and acidic residues" evidence="7">
    <location>
        <begin position="304"/>
        <end position="314"/>
    </location>
</feature>
<comment type="similarity">
    <text evidence="2">Belongs to the EamA transporter family.</text>
</comment>
<evidence type="ECO:0000313" key="10">
    <source>
        <dbReference type="EMBL" id="GAB97539.1"/>
    </source>
</evidence>
<evidence type="ECO:0000256" key="6">
    <source>
        <dbReference type="ARBA" id="ARBA00023136"/>
    </source>
</evidence>
<feature type="domain" description="EamA" evidence="9">
    <location>
        <begin position="12"/>
        <end position="143"/>
    </location>
</feature>
<dbReference type="InterPro" id="IPR037185">
    <property type="entry name" value="EmrE-like"/>
</dbReference>